<dbReference type="AlphaFoldDB" id="A0A1M7KP57"/>
<dbReference type="Proteomes" id="UP000184038">
    <property type="component" value="Unassembled WGS sequence"/>
</dbReference>
<evidence type="ECO:0000313" key="4">
    <source>
        <dbReference type="EMBL" id="SHM67274.1"/>
    </source>
</evidence>
<dbReference type="SUPFAM" id="SSF46689">
    <property type="entry name" value="Homeodomain-like"/>
    <property type="match status" value="1"/>
</dbReference>
<proteinExistence type="predicted"/>
<dbReference type="PRINTS" id="PR00455">
    <property type="entry name" value="HTHTETR"/>
</dbReference>
<reference evidence="4 5" key="1">
    <citation type="submission" date="2016-11" db="EMBL/GenBank/DDBJ databases">
        <authorList>
            <person name="Jaros S."/>
            <person name="Januszkiewicz K."/>
            <person name="Wedrychowicz H."/>
        </authorList>
    </citation>
    <scope>NUCLEOTIDE SEQUENCE [LARGE SCALE GENOMIC DNA]</scope>
    <source>
        <strain evidence="4 5">DSM 15930</strain>
    </source>
</reference>
<sequence>MRELKSIEEKILDCALYLIGKQGTCNVPIRAIAKEAGVNVSAINYYFRTKEEMLRNTKEFFINNSIEIYSILDQEEYSEEERLILFANEIMEYTIHYSGLSAIFKEAERLKEEDEISKTIIEVTKELHTKMDRILSSVAKSGPSMSQYNSMIFMAALTYPAEKQDTFGNDQSLLTSKEKRLEYIKHIINLIKK</sequence>
<feature type="DNA-binding region" description="H-T-H motif" evidence="2">
    <location>
        <begin position="28"/>
        <end position="47"/>
    </location>
</feature>
<dbReference type="EMBL" id="FRCP01000014">
    <property type="protein sequence ID" value="SHM67274.1"/>
    <property type="molecule type" value="Genomic_DNA"/>
</dbReference>
<organism evidence="4 5">
    <name type="scientific">Anaerosporobacter mobilis DSM 15930</name>
    <dbReference type="NCBI Taxonomy" id="1120996"/>
    <lineage>
        <taxon>Bacteria</taxon>
        <taxon>Bacillati</taxon>
        <taxon>Bacillota</taxon>
        <taxon>Clostridia</taxon>
        <taxon>Lachnospirales</taxon>
        <taxon>Lachnospiraceae</taxon>
        <taxon>Anaerosporobacter</taxon>
    </lineage>
</organism>
<feature type="domain" description="HTH tetR-type" evidence="3">
    <location>
        <begin position="5"/>
        <end position="65"/>
    </location>
</feature>
<evidence type="ECO:0000256" key="1">
    <source>
        <dbReference type="ARBA" id="ARBA00023125"/>
    </source>
</evidence>
<dbReference type="Pfam" id="PF00440">
    <property type="entry name" value="TetR_N"/>
    <property type="match status" value="1"/>
</dbReference>
<evidence type="ECO:0000256" key="2">
    <source>
        <dbReference type="PROSITE-ProRule" id="PRU00335"/>
    </source>
</evidence>
<dbReference type="InterPro" id="IPR001647">
    <property type="entry name" value="HTH_TetR"/>
</dbReference>
<keyword evidence="1 2" id="KW-0238">DNA-binding</keyword>
<keyword evidence="5" id="KW-1185">Reference proteome</keyword>
<gene>
    <name evidence="4" type="ORF">SAMN02746066_02862</name>
</gene>
<dbReference type="GO" id="GO:0003677">
    <property type="term" value="F:DNA binding"/>
    <property type="evidence" value="ECO:0007669"/>
    <property type="project" value="UniProtKB-UniRule"/>
</dbReference>
<dbReference type="PROSITE" id="PS50977">
    <property type="entry name" value="HTH_TETR_2"/>
    <property type="match status" value="1"/>
</dbReference>
<dbReference type="InterPro" id="IPR009057">
    <property type="entry name" value="Homeodomain-like_sf"/>
</dbReference>
<name>A0A1M7KP57_9FIRM</name>
<dbReference type="Gene3D" id="1.10.357.10">
    <property type="entry name" value="Tetracycline Repressor, domain 2"/>
    <property type="match status" value="1"/>
</dbReference>
<dbReference type="OrthoDB" id="9789566at2"/>
<protein>
    <submittedName>
        <fullName evidence="4">Transcriptional regulator, TetR family</fullName>
    </submittedName>
</protein>
<accession>A0A1M7KP57</accession>
<evidence type="ECO:0000313" key="5">
    <source>
        <dbReference type="Proteomes" id="UP000184038"/>
    </source>
</evidence>
<dbReference type="STRING" id="1120996.SAMN02746066_02862"/>
<dbReference type="RefSeq" id="WP_073288865.1">
    <property type="nucleotide sequence ID" value="NZ_FRCP01000014.1"/>
</dbReference>
<evidence type="ECO:0000259" key="3">
    <source>
        <dbReference type="PROSITE" id="PS50977"/>
    </source>
</evidence>